<organism evidence="1 2">
    <name type="scientific">Cichlidogyrus casuarinus</name>
    <dbReference type="NCBI Taxonomy" id="1844966"/>
    <lineage>
        <taxon>Eukaryota</taxon>
        <taxon>Metazoa</taxon>
        <taxon>Spiralia</taxon>
        <taxon>Lophotrochozoa</taxon>
        <taxon>Platyhelminthes</taxon>
        <taxon>Monogenea</taxon>
        <taxon>Monopisthocotylea</taxon>
        <taxon>Dactylogyridea</taxon>
        <taxon>Ancyrocephalidae</taxon>
        <taxon>Cichlidogyrus</taxon>
    </lineage>
</organism>
<sequence length="133" mass="14901">SIEEILLDYGLTLRDDILAVTTDGCSMMQALGSYLQRELGVLHQNCIAHGCNLGATDSVSCDDAEADENEEQLLETVVDDRLQEVTPSWKYLLEKCRALIKRLRSGAINVAEYRSMGRLELLADVPTRWHSFV</sequence>
<protein>
    <submittedName>
        <fullName evidence="1">Uncharacterized protein</fullName>
    </submittedName>
</protein>
<evidence type="ECO:0000313" key="1">
    <source>
        <dbReference type="EMBL" id="KAL3310563.1"/>
    </source>
</evidence>
<dbReference type="SUPFAM" id="SSF53098">
    <property type="entry name" value="Ribonuclease H-like"/>
    <property type="match status" value="1"/>
</dbReference>
<feature type="non-terminal residue" evidence="1">
    <location>
        <position position="1"/>
    </location>
</feature>
<dbReference type="Proteomes" id="UP001626550">
    <property type="component" value="Unassembled WGS sequence"/>
</dbReference>
<proteinExistence type="predicted"/>
<evidence type="ECO:0000313" key="2">
    <source>
        <dbReference type="Proteomes" id="UP001626550"/>
    </source>
</evidence>
<keyword evidence="2" id="KW-1185">Reference proteome</keyword>
<dbReference type="EMBL" id="JBJKFK010002841">
    <property type="protein sequence ID" value="KAL3310563.1"/>
    <property type="molecule type" value="Genomic_DNA"/>
</dbReference>
<comment type="caution">
    <text evidence="1">The sequence shown here is derived from an EMBL/GenBank/DDBJ whole genome shotgun (WGS) entry which is preliminary data.</text>
</comment>
<dbReference type="InterPro" id="IPR012337">
    <property type="entry name" value="RNaseH-like_sf"/>
</dbReference>
<reference evidence="1 2" key="1">
    <citation type="submission" date="2024-11" db="EMBL/GenBank/DDBJ databases">
        <title>Adaptive evolution of stress response genes in parasites aligns with host niche diversity.</title>
        <authorList>
            <person name="Hahn C."/>
            <person name="Resl P."/>
        </authorList>
    </citation>
    <scope>NUCLEOTIDE SEQUENCE [LARGE SCALE GENOMIC DNA]</scope>
    <source>
        <strain evidence="1">EGGRZ-B1_66</strain>
        <tissue evidence="1">Body</tissue>
    </source>
</reference>
<name>A0ABD2PU22_9PLAT</name>
<feature type="non-terminal residue" evidence="1">
    <location>
        <position position="133"/>
    </location>
</feature>
<dbReference type="AlphaFoldDB" id="A0ABD2PU22"/>
<accession>A0ABD2PU22</accession>
<gene>
    <name evidence="1" type="ORF">Ciccas_010869</name>
</gene>